<name>A0ACB9NP22_BAUVA</name>
<reference evidence="1 2" key="1">
    <citation type="journal article" date="2022" name="DNA Res.">
        <title>Chromosomal-level genome assembly of the orchid tree Bauhinia variegata (Leguminosae; Cercidoideae) supports the allotetraploid origin hypothesis of Bauhinia.</title>
        <authorList>
            <person name="Zhong Y."/>
            <person name="Chen Y."/>
            <person name="Zheng D."/>
            <person name="Pang J."/>
            <person name="Liu Y."/>
            <person name="Luo S."/>
            <person name="Meng S."/>
            <person name="Qian L."/>
            <person name="Wei D."/>
            <person name="Dai S."/>
            <person name="Zhou R."/>
        </authorList>
    </citation>
    <scope>NUCLEOTIDE SEQUENCE [LARGE SCALE GENOMIC DNA]</scope>
    <source>
        <strain evidence="1">BV-YZ2020</strain>
    </source>
</reference>
<evidence type="ECO:0000313" key="1">
    <source>
        <dbReference type="EMBL" id="KAI4337569.1"/>
    </source>
</evidence>
<gene>
    <name evidence="1" type="ORF">L6164_015967</name>
</gene>
<keyword evidence="2" id="KW-1185">Reference proteome</keyword>
<protein>
    <submittedName>
        <fullName evidence="1">Uncharacterized protein</fullName>
    </submittedName>
</protein>
<dbReference type="Proteomes" id="UP000828941">
    <property type="component" value="Chromosome 6"/>
</dbReference>
<sequence>MVKGVVGEEELLKLAEDRHSQSAVPTEALTPFANAFHCRISNCKLSSTLDRGFIFDLIPTPHHDSGEPACAITDTSRDDKRKGVQNVSWWHEGRRHSHLVKGVAEAAPILESDWDERLLVHICYSPRRWNCRNCTLSFNITSSGLRPCDFKMGKVLSSLQTYRCMYNFNLSGSICSFAYLKPKEPILQAVSEIMGYIIMSLRSRLDIRQMVTQDPVLILAGKKGCSLPLPRRVFAPWLAGVYACDYLQPSETVEVLKDHCSELLSMKALPDAWTILEPEKEAPSLVTKSFWDAAVPFPLSIQPLEEKSRSAGGGENPKPGHISIFAAIVIPLLSIPVGFVLFVLKG</sequence>
<accession>A0ACB9NP22</accession>
<evidence type="ECO:0000313" key="2">
    <source>
        <dbReference type="Proteomes" id="UP000828941"/>
    </source>
</evidence>
<organism evidence="1 2">
    <name type="scientific">Bauhinia variegata</name>
    <name type="common">Purple orchid tree</name>
    <name type="synonym">Phanera variegata</name>
    <dbReference type="NCBI Taxonomy" id="167791"/>
    <lineage>
        <taxon>Eukaryota</taxon>
        <taxon>Viridiplantae</taxon>
        <taxon>Streptophyta</taxon>
        <taxon>Embryophyta</taxon>
        <taxon>Tracheophyta</taxon>
        <taxon>Spermatophyta</taxon>
        <taxon>Magnoliopsida</taxon>
        <taxon>eudicotyledons</taxon>
        <taxon>Gunneridae</taxon>
        <taxon>Pentapetalae</taxon>
        <taxon>rosids</taxon>
        <taxon>fabids</taxon>
        <taxon>Fabales</taxon>
        <taxon>Fabaceae</taxon>
        <taxon>Cercidoideae</taxon>
        <taxon>Cercideae</taxon>
        <taxon>Bauhiniinae</taxon>
        <taxon>Bauhinia</taxon>
    </lineage>
</organism>
<dbReference type="EMBL" id="CM039431">
    <property type="protein sequence ID" value="KAI4337569.1"/>
    <property type="molecule type" value="Genomic_DNA"/>
</dbReference>
<comment type="caution">
    <text evidence="1">The sequence shown here is derived from an EMBL/GenBank/DDBJ whole genome shotgun (WGS) entry which is preliminary data.</text>
</comment>
<proteinExistence type="predicted"/>